<evidence type="ECO:0000256" key="3">
    <source>
        <dbReference type="ARBA" id="ARBA00022525"/>
    </source>
</evidence>
<dbReference type="SUPFAM" id="SSF53474">
    <property type="entry name" value="alpha/beta-Hydrolases"/>
    <property type="match status" value="1"/>
</dbReference>
<dbReference type="Gene3D" id="3.40.50.11320">
    <property type="match status" value="1"/>
</dbReference>
<keyword evidence="11" id="KW-1133">Transmembrane helix</keyword>
<dbReference type="InterPro" id="IPR033124">
    <property type="entry name" value="Ser_caboxypep_his_AS"/>
</dbReference>
<name>A0ABD3B5C2_9GENT</name>
<dbReference type="InterPro" id="IPR029058">
    <property type="entry name" value="AB_hydrolase_fold"/>
</dbReference>
<dbReference type="InterPro" id="IPR001563">
    <property type="entry name" value="Peptidase_S10"/>
</dbReference>
<dbReference type="PROSITE" id="PS00131">
    <property type="entry name" value="CARBOXYPEPT_SER_SER"/>
    <property type="match status" value="1"/>
</dbReference>
<reference evidence="12 13" key="1">
    <citation type="submission" date="2024-11" db="EMBL/GenBank/DDBJ databases">
        <title>A near-complete genome assembly of Cinchona calisaya.</title>
        <authorList>
            <person name="Lian D.C."/>
            <person name="Zhao X.W."/>
            <person name="Wei L."/>
        </authorList>
    </citation>
    <scope>NUCLEOTIDE SEQUENCE [LARGE SCALE GENOMIC DNA]</scope>
    <source>
        <tissue evidence="12">Nenye</tissue>
    </source>
</reference>
<keyword evidence="6" id="KW-0732">Signal</keyword>
<dbReference type="Proteomes" id="UP001630127">
    <property type="component" value="Unassembled WGS sequence"/>
</dbReference>
<dbReference type="Gene3D" id="6.10.250.940">
    <property type="match status" value="1"/>
</dbReference>
<evidence type="ECO:0000256" key="7">
    <source>
        <dbReference type="ARBA" id="ARBA00022801"/>
    </source>
</evidence>
<dbReference type="GO" id="GO:0005576">
    <property type="term" value="C:extracellular region"/>
    <property type="evidence" value="ECO:0007669"/>
    <property type="project" value="UniProtKB-SubCell"/>
</dbReference>
<dbReference type="PANTHER" id="PTHR11802">
    <property type="entry name" value="SERINE PROTEASE FAMILY S10 SERINE CARBOXYPEPTIDASE"/>
    <property type="match status" value="1"/>
</dbReference>
<keyword evidence="11" id="KW-0812">Transmembrane</keyword>
<keyword evidence="11" id="KW-0472">Membrane</keyword>
<comment type="similarity">
    <text evidence="2 10">Belongs to the peptidase S10 family.</text>
</comment>
<feature type="transmembrane region" description="Helical" evidence="11">
    <location>
        <begin position="12"/>
        <end position="33"/>
    </location>
</feature>
<protein>
    <recommendedName>
        <fullName evidence="10">Carboxypeptidase</fullName>
        <ecNumber evidence="10">3.4.16.-</ecNumber>
    </recommendedName>
</protein>
<keyword evidence="8" id="KW-1015">Disulfide bond</keyword>
<evidence type="ECO:0000256" key="5">
    <source>
        <dbReference type="ARBA" id="ARBA00022670"/>
    </source>
</evidence>
<evidence type="ECO:0000256" key="8">
    <source>
        <dbReference type="ARBA" id="ARBA00023157"/>
    </source>
</evidence>
<dbReference type="FunFam" id="3.40.50.1820:FF:000030">
    <property type="entry name" value="Carboxypeptidase"/>
    <property type="match status" value="1"/>
</dbReference>
<organism evidence="12 13">
    <name type="scientific">Cinchona calisaya</name>
    <dbReference type="NCBI Taxonomy" id="153742"/>
    <lineage>
        <taxon>Eukaryota</taxon>
        <taxon>Viridiplantae</taxon>
        <taxon>Streptophyta</taxon>
        <taxon>Embryophyta</taxon>
        <taxon>Tracheophyta</taxon>
        <taxon>Spermatophyta</taxon>
        <taxon>Magnoliopsida</taxon>
        <taxon>eudicotyledons</taxon>
        <taxon>Gunneridae</taxon>
        <taxon>Pentapetalae</taxon>
        <taxon>asterids</taxon>
        <taxon>lamiids</taxon>
        <taxon>Gentianales</taxon>
        <taxon>Rubiaceae</taxon>
        <taxon>Cinchonoideae</taxon>
        <taxon>Cinchoneae</taxon>
        <taxon>Cinchona</taxon>
    </lineage>
</organism>
<dbReference type="InterPro" id="IPR018202">
    <property type="entry name" value="Ser_caboxypep_ser_AS"/>
</dbReference>
<dbReference type="PANTHER" id="PTHR11802:SF405">
    <property type="entry name" value="CARBOXYPEPTIDASE"/>
    <property type="match status" value="1"/>
</dbReference>
<evidence type="ECO:0000256" key="9">
    <source>
        <dbReference type="ARBA" id="ARBA00023180"/>
    </source>
</evidence>
<evidence type="ECO:0000313" key="12">
    <source>
        <dbReference type="EMBL" id="KAL3538601.1"/>
    </source>
</evidence>
<comment type="caution">
    <text evidence="12">The sequence shown here is derived from an EMBL/GenBank/DDBJ whole genome shotgun (WGS) entry which is preliminary data.</text>
</comment>
<evidence type="ECO:0000256" key="2">
    <source>
        <dbReference type="ARBA" id="ARBA00009431"/>
    </source>
</evidence>
<dbReference type="GO" id="GO:0006508">
    <property type="term" value="P:proteolysis"/>
    <property type="evidence" value="ECO:0007669"/>
    <property type="project" value="UniProtKB-KW"/>
</dbReference>
<keyword evidence="5 10" id="KW-0645">Protease</keyword>
<evidence type="ECO:0000256" key="4">
    <source>
        <dbReference type="ARBA" id="ARBA00022645"/>
    </source>
</evidence>
<dbReference type="PRINTS" id="PR00724">
    <property type="entry name" value="CRBOXYPTASEC"/>
</dbReference>
<evidence type="ECO:0000256" key="1">
    <source>
        <dbReference type="ARBA" id="ARBA00004613"/>
    </source>
</evidence>
<evidence type="ECO:0000313" key="13">
    <source>
        <dbReference type="Proteomes" id="UP001630127"/>
    </source>
</evidence>
<proteinExistence type="inferred from homology"/>
<evidence type="ECO:0000256" key="11">
    <source>
        <dbReference type="SAM" id="Phobius"/>
    </source>
</evidence>
<dbReference type="GO" id="GO:0004185">
    <property type="term" value="F:serine-type carboxypeptidase activity"/>
    <property type="evidence" value="ECO:0007669"/>
    <property type="project" value="UniProtKB-UniRule"/>
</dbReference>
<dbReference type="AlphaFoldDB" id="A0ABD3B5C2"/>
<dbReference type="EMBL" id="JBJUIK010000001">
    <property type="protein sequence ID" value="KAL3538601.1"/>
    <property type="molecule type" value="Genomic_DNA"/>
</dbReference>
<accession>A0ABD3B5C2</accession>
<dbReference type="Pfam" id="PF00450">
    <property type="entry name" value="Peptidase_S10"/>
    <property type="match status" value="1"/>
</dbReference>
<sequence>MGQLHNNNNNSGMMVLVGLIICFWLLIFGTNGYPEEDLVVRLPGQPKVSFKQYAGYVDVDKKAGRSLFYYFVEAEKHHHHLPLTLWLNGGPGCSSVGGGAFTELGPFFPTGDGRGLRRNKKSWNKASNLLFVESPAGVGWSYSNTTADYTRGDDETAADTLKFLLEWFDKFPEFKSRPLFLTGESYAGHYIPQLTNLLLDYNEKSKGFKFNIKGVAIGNPLLKLDRDTPAVYEFFWSHGMISDEIGQSIKEDCNFEDYTWPYPHNESKLCNSNVDKAFNVISDYVDNYDVILDVCYPSIVEQELRLRKVVTQISVGVDVCMSLERHFYFNLPQVQKALHANRTNLPYSWSMCSGELNYSQADGSRNILPLLKKIVENKIPLWVYSGDQDSVVPLIGTRTLMRELAEDLKFKITDNYRVWFHKGQIGGWQIEYGDLLTYATVRGASHMVPFAQPSRSLHLFSSFVRGKRLPNTTHPSID</sequence>
<keyword evidence="9" id="KW-0325">Glycoprotein</keyword>
<dbReference type="EC" id="3.4.16.-" evidence="10"/>
<evidence type="ECO:0000256" key="10">
    <source>
        <dbReference type="RuleBase" id="RU361156"/>
    </source>
</evidence>
<dbReference type="FunFam" id="3.40.50.11320:FF:000005">
    <property type="entry name" value="Carboxypeptidase"/>
    <property type="match status" value="1"/>
</dbReference>
<dbReference type="PROSITE" id="PS00560">
    <property type="entry name" value="CARBOXYPEPT_SER_HIS"/>
    <property type="match status" value="1"/>
</dbReference>
<keyword evidence="13" id="KW-1185">Reference proteome</keyword>
<keyword evidence="3" id="KW-0964">Secreted</keyword>
<evidence type="ECO:0000256" key="6">
    <source>
        <dbReference type="ARBA" id="ARBA00022729"/>
    </source>
</evidence>
<gene>
    <name evidence="12" type="ORF">ACH5RR_001967</name>
</gene>
<keyword evidence="4 10" id="KW-0121">Carboxypeptidase</keyword>
<dbReference type="Gene3D" id="3.40.50.1820">
    <property type="entry name" value="alpha/beta hydrolase"/>
    <property type="match status" value="1"/>
</dbReference>
<keyword evidence="7 10" id="KW-0378">Hydrolase</keyword>
<comment type="subcellular location">
    <subcellularLocation>
        <location evidence="1">Secreted</location>
    </subcellularLocation>
</comment>